<dbReference type="Gene3D" id="2.60.40.1120">
    <property type="entry name" value="Carboxypeptidase-like, regulatory domain"/>
    <property type="match status" value="1"/>
</dbReference>
<evidence type="ECO:0000256" key="2">
    <source>
        <dbReference type="ARBA" id="ARBA00022448"/>
    </source>
</evidence>
<dbReference type="GO" id="GO:0015344">
    <property type="term" value="F:siderophore uptake transmembrane transporter activity"/>
    <property type="evidence" value="ECO:0007669"/>
    <property type="project" value="TreeGrafter"/>
</dbReference>
<dbReference type="GO" id="GO:0044718">
    <property type="term" value="P:siderophore transmembrane transport"/>
    <property type="evidence" value="ECO:0007669"/>
    <property type="project" value="TreeGrafter"/>
</dbReference>
<dbReference type="PANTHER" id="PTHR30069:SF29">
    <property type="entry name" value="HEMOGLOBIN AND HEMOGLOBIN-HAPTOGLOBIN-BINDING PROTEIN 1-RELATED"/>
    <property type="match status" value="1"/>
</dbReference>
<reference evidence="10" key="1">
    <citation type="journal article" date="2018" name="Int. J. Syst. Evol. Microbiol.">
        <title>Carboxylicivirga sediminis sp. nov., isolated from coastal sediment.</title>
        <authorList>
            <person name="Wang F.Q."/>
            <person name="Ren L.H."/>
            <person name="Zou R.J."/>
            <person name="Sun Y.Z."/>
            <person name="Liu X.J."/>
            <person name="Jiang F."/>
            <person name="Liu L.J."/>
        </authorList>
    </citation>
    <scope>NUCLEOTIDE SEQUENCE</scope>
    <source>
        <strain evidence="10">JR1</strain>
    </source>
</reference>
<dbReference type="NCBIfam" id="TIGR04057">
    <property type="entry name" value="SusC_RagA_signa"/>
    <property type="match status" value="1"/>
</dbReference>
<dbReference type="AlphaFoldDB" id="A0A941F635"/>
<keyword evidence="10" id="KW-0675">Receptor</keyword>
<keyword evidence="2 8" id="KW-0813">Transport</keyword>
<dbReference type="Gene3D" id="2.40.170.20">
    <property type="entry name" value="TonB-dependent receptor, beta-barrel domain"/>
    <property type="match status" value="1"/>
</dbReference>
<dbReference type="Pfam" id="PF07715">
    <property type="entry name" value="Plug"/>
    <property type="match status" value="1"/>
</dbReference>
<dbReference type="PROSITE" id="PS52016">
    <property type="entry name" value="TONB_DEPENDENT_REC_3"/>
    <property type="match status" value="1"/>
</dbReference>
<evidence type="ECO:0000256" key="5">
    <source>
        <dbReference type="ARBA" id="ARBA00022729"/>
    </source>
</evidence>
<evidence type="ECO:0000256" key="1">
    <source>
        <dbReference type="ARBA" id="ARBA00004571"/>
    </source>
</evidence>
<comment type="caution">
    <text evidence="10">The sequence shown here is derived from an EMBL/GenBank/DDBJ whole genome shotgun (WGS) entry which is preliminary data.</text>
</comment>
<keyword evidence="5" id="KW-0732">Signal</keyword>
<comment type="subcellular location">
    <subcellularLocation>
        <location evidence="1 8">Cell outer membrane</location>
        <topology evidence="1 8">Multi-pass membrane protein</topology>
    </subcellularLocation>
</comment>
<dbReference type="InterPro" id="IPR012910">
    <property type="entry name" value="Plug_dom"/>
</dbReference>
<evidence type="ECO:0000313" key="10">
    <source>
        <dbReference type="EMBL" id="MBR8536350.1"/>
    </source>
</evidence>
<dbReference type="NCBIfam" id="TIGR04056">
    <property type="entry name" value="OMP_RagA_SusC"/>
    <property type="match status" value="1"/>
</dbReference>
<name>A0A941F635_9BACT</name>
<dbReference type="InterPro" id="IPR008969">
    <property type="entry name" value="CarboxyPept-like_regulatory"/>
</dbReference>
<comment type="similarity">
    <text evidence="8">Belongs to the TonB-dependent receptor family.</text>
</comment>
<evidence type="ECO:0000313" key="11">
    <source>
        <dbReference type="Proteomes" id="UP000679220"/>
    </source>
</evidence>
<dbReference type="InterPro" id="IPR023996">
    <property type="entry name" value="TonB-dep_OMP_SusC/RagA"/>
</dbReference>
<keyword evidence="11" id="KW-1185">Reference proteome</keyword>
<dbReference type="InterPro" id="IPR037066">
    <property type="entry name" value="Plug_dom_sf"/>
</dbReference>
<dbReference type="EMBL" id="JAGTAR010000018">
    <property type="protein sequence ID" value="MBR8536350.1"/>
    <property type="molecule type" value="Genomic_DNA"/>
</dbReference>
<dbReference type="GO" id="GO:0009279">
    <property type="term" value="C:cell outer membrane"/>
    <property type="evidence" value="ECO:0007669"/>
    <property type="project" value="UniProtKB-SubCell"/>
</dbReference>
<evidence type="ECO:0000256" key="3">
    <source>
        <dbReference type="ARBA" id="ARBA00022452"/>
    </source>
</evidence>
<sequence length="1116" mass="123852">MKLKLDRHAIFEKSGVIKLYRIMRLTCLLLVIGLLQVSANGFSQKKTITISSAKIELAQLFKEVENKTEYKFFFNNDDVDASLTTKVNAADADVYHVLDEAFKDLPYAYKVLDNNLIFVHSLNRNQESLQQTIRVTGKVTDELGEPLPGVNVFEKTSPTNGVITGFDGTYSIELSNPDAVIVFSYIGFEKQEVNAAGRTSLNVTLVTESEQLDDVVVVGYGVQRREALTSSVSTVKGDELQRVSTSSFDKALQGNTAGVVVSSAVGNPGSYAEVVIRGSGSINASNSPLYIVDGVPVLTGRVGDWADDSRSNFLSSLNSNDIENVTIMKDAAATAIYGSRASNGVIIITTKSGKSGKTKVNVNVEKGVSTLTNAKNKNANSEDLVQYFQDAARNAGERFDPDGNYADWYDPMVEEGLYFPNSLADTNFDWWDAYTQAGSYDNYNVSLSGGNEKTDFFVSAGYLNQEGTVVGTNFDRFSGRINLNHQLNKFLKFGNNIQVSRSKQNFVMDGWAWANPVAASFWTLPFYSSHNEDGEYNHDLGGSNGNYNTLHIIDVNSMQNRTVSIVNSTYVELDITDNIKAKSVFGLDWKDVDDDQYFDPSAANAIDWGGGYYAVNNKYYKWNISNTLTYSKVFNGAHSLNVMLGQEAREYNNWWVYAGGTKIDPDIPNLDGTSDEQEVGGSRIENSGISYFSNASYSFDSKYYLSASIRRDASSKFGADNKWATFSSFSLGYTLSNEDFFNVSWINNLKLRASYGETGNSGISSYASKGLYQADKYNSGLALYPKQIENTNLRWESAKTTNIGVDLGLFNRISGTIEYYWRNTNDLLLNEEISQTSGQSSILVNSGEILNKGLEVALSSVNFNGNFKWTTDLNFTLPSSEIISLGEGMEEMNNGSFQKRRVGGKYTEWNLFQYAGVNPDNGMAWWYDENGDKTENYGEAARDYCGSPEPDIYGSLTNTLSFKGIELSFMFYGVTGNEVMFSERVYREHDGSDVGTRSSGPVTAYVANNYWKTPGQVTDVPKPIAYNDTQSNEWVSSRWLEDGSYLRLKTLRLGYAIPKNWIQKAHIQNANIYFQATNLMTWSNVSGLDPEVGINGYSYNAVPNPRTFIFGVNLDF</sequence>
<dbReference type="Pfam" id="PF13715">
    <property type="entry name" value="CarbopepD_reg_2"/>
    <property type="match status" value="1"/>
</dbReference>
<keyword evidence="3 8" id="KW-1134">Transmembrane beta strand</keyword>
<protein>
    <submittedName>
        <fullName evidence="10">TonB-dependent receptor</fullName>
    </submittedName>
</protein>
<keyword evidence="4 8" id="KW-0812">Transmembrane</keyword>
<dbReference type="InterPro" id="IPR023997">
    <property type="entry name" value="TonB-dep_OMP_SusC/RagA_CS"/>
</dbReference>
<evidence type="ECO:0000256" key="7">
    <source>
        <dbReference type="ARBA" id="ARBA00023237"/>
    </source>
</evidence>
<dbReference type="InterPro" id="IPR039426">
    <property type="entry name" value="TonB-dep_rcpt-like"/>
</dbReference>
<evidence type="ECO:0000256" key="6">
    <source>
        <dbReference type="ARBA" id="ARBA00023136"/>
    </source>
</evidence>
<evidence type="ECO:0000256" key="4">
    <source>
        <dbReference type="ARBA" id="ARBA00022692"/>
    </source>
</evidence>
<reference evidence="10" key="2">
    <citation type="submission" date="2021-04" db="EMBL/GenBank/DDBJ databases">
        <authorList>
            <person name="Zhang T."/>
            <person name="Zhang Y."/>
            <person name="Lu D."/>
            <person name="Zuo D."/>
            <person name="Du Z."/>
        </authorList>
    </citation>
    <scope>NUCLEOTIDE SEQUENCE</scope>
    <source>
        <strain evidence="10">JR1</strain>
    </source>
</reference>
<gene>
    <name evidence="10" type="ORF">KDU71_12330</name>
</gene>
<keyword evidence="7 8" id="KW-0998">Cell outer membrane</keyword>
<organism evidence="10 11">
    <name type="scientific">Carboxylicivirga sediminis</name>
    <dbReference type="NCBI Taxonomy" id="2006564"/>
    <lineage>
        <taxon>Bacteria</taxon>
        <taxon>Pseudomonadati</taxon>
        <taxon>Bacteroidota</taxon>
        <taxon>Bacteroidia</taxon>
        <taxon>Marinilabiliales</taxon>
        <taxon>Marinilabiliaceae</taxon>
        <taxon>Carboxylicivirga</taxon>
    </lineage>
</organism>
<keyword evidence="6 8" id="KW-0472">Membrane</keyword>
<dbReference type="RefSeq" id="WP_212191382.1">
    <property type="nucleotide sequence ID" value="NZ_JAGTAR010000018.1"/>
</dbReference>
<dbReference type="PANTHER" id="PTHR30069">
    <property type="entry name" value="TONB-DEPENDENT OUTER MEMBRANE RECEPTOR"/>
    <property type="match status" value="1"/>
</dbReference>
<proteinExistence type="inferred from homology"/>
<dbReference type="InterPro" id="IPR036942">
    <property type="entry name" value="Beta-barrel_TonB_sf"/>
</dbReference>
<dbReference type="Proteomes" id="UP000679220">
    <property type="component" value="Unassembled WGS sequence"/>
</dbReference>
<evidence type="ECO:0000256" key="8">
    <source>
        <dbReference type="PROSITE-ProRule" id="PRU01360"/>
    </source>
</evidence>
<evidence type="ECO:0000259" key="9">
    <source>
        <dbReference type="Pfam" id="PF07715"/>
    </source>
</evidence>
<dbReference type="Gene3D" id="2.170.130.10">
    <property type="entry name" value="TonB-dependent receptor, plug domain"/>
    <property type="match status" value="1"/>
</dbReference>
<dbReference type="SUPFAM" id="SSF49464">
    <property type="entry name" value="Carboxypeptidase regulatory domain-like"/>
    <property type="match status" value="1"/>
</dbReference>
<feature type="domain" description="TonB-dependent receptor plug" evidence="9">
    <location>
        <begin position="227"/>
        <end position="345"/>
    </location>
</feature>
<accession>A0A941F635</accession>
<dbReference type="SUPFAM" id="SSF56935">
    <property type="entry name" value="Porins"/>
    <property type="match status" value="1"/>
</dbReference>